<dbReference type="AlphaFoldDB" id="E3CZ55"/>
<dbReference type="OrthoDB" id="9766450at2"/>
<reference evidence="2 3" key="1">
    <citation type="journal article" date="2010" name="Stand. Genomic Sci.">
        <title>Non-contiguous finished genome sequence of Aminomonas paucivorans type strain (GLU-3).</title>
        <authorList>
            <person name="Pitluck S."/>
            <person name="Yasawong M."/>
            <person name="Held B."/>
            <person name="Lapidus A."/>
            <person name="Nolan M."/>
            <person name="Copeland A."/>
            <person name="Lucas S."/>
            <person name="Del Rio T.G."/>
            <person name="Tice H."/>
            <person name="Cheng J.F."/>
            <person name="Chertkov O."/>
            <person name="Goodwin L."/>
            <person name="Tapia R."/>
            <person name="Han C."/>
            <person name="Liolios K."/>
            <person name="Ivanova N."/>
            <person name="Mavromatis K."/>
            <person name="Ovchinnikova G."/>
            <person name="Pati A."/>
            <person name="Chen A."/>
            <person name="Palaniappan K."/>
            <person name="Land M."/>
            <person name="Hauser L."/>
            <person name="Chang Y.J."/>
            <person name="Jeffries C.D."/>
            <person name="Pukall R."/>
            <person name="Spring S."/>
            <person name="Rohde M."/>
            <person name="Sikorski J."/>
            <person name="Goker M."/>
            <person name="Woyke T."/>
            <person name="Bristow J."/>
            <person name="Eisen J.A."/>
            <person name="Markowitz V."/>
            <person name="Hugenholtz P."/>
            <person name="Kyrpides N.C."/>
            <person name="Klenk H.P."/>
        </authorList>
    </citation>
    <scope>NUCLEOTIDE SEQUENCE [LARGE SCALE GENOMIC DNA]</scope>
    <source>
        <strain evidence="2 3">DSM 12260</strain>
    </source>
</reference>
<dbReference type="InterPro" id="IPR050177">
    <property type="entry name" value="Lipid_A_modif_metabolic_enz"/>
</dbReference>
<keyword evidence="3" id="KW-1185">Reference proteome</keyword>
<sequence>MNVLILGANGFIGSFLCEKILAETDWTVTALDPGDSNLGACLGNPRFSFRKDTMGNSWDWIDREVEAADAVVPLAGIARPAVYIENPLLIFELDFEENLRVVRRCAETRTRVVFPSTSEVYGMSPDEELDEDHSILVQGPIGKSRWIYSCSKQMMDRVIAALGAQKGLPYTLFRPFNWIGPRQDDPLRPEGNDNRLVPQLLGNLLRRRPLVLVDGGAQRRSFTDIDDGIEGLLAILRQPEAANGQIFNLGNPRNNHSIREVAELLREVLAAQPGQEDTASVPLTEVPATEYYGTGYQDVRDRRPSVRKAKELLGWEATRPLRQTLERTVHFYLNQG</sequence>
<evidence type="ECO:0000313" key="2">
    <source>
        <dbReference type="EMBL" id="EFQ22828.1"/>
    </source>
</evidence>
<dbReference type="InterPro" id="IPR036291">
    <property type="entry name" value="NAD(P)-bd_dom_sf"/>
</dbReference>
<proteinExistence type="predicted"/>
<dbReference type="Gene3D" id="3.40.50.720">
    <property type="entry name" value="NAD(P)-binding Rossmann-like Domain"/>
    <property type="match status" value="1"/>
</dbReference>
<dbReference type="PaxDb" id="584708-Apau_0394"/>
<dbReference type="RefSeq" id="WP_006299976.1">
    <property type="nucleotide sequence ID" value="NZ_CM001022.1"/>
</dbReference>
<evidence type="ECO:0000313" key="3">
    <source>
        <dbReference type="Proteomes" id="UP000005096"/>
    </source>
</evidence>
<protein>
    <submittedName>
        <fullName evidence="2">NAD-dependent epimerase/dehydratase</fullName>
    </submittedName>
</protein>
<dbReference type="eggNOG" id="COG0451">
    <property type="taxonomic scope" value="Bacteria"/>
</dbReference>
<accession>E3CZ55</accession>
<dbReference type="NCBIfam" id="NF008872">
    <property type="entry name" value="PRK11908.1"/>
    <property type="match status" value="1"/>
</dbReference>
<dbReference type="PANTHER" id="PTHR43245">
    <property type="entry name" value="BIFUNCTIONAL POLYMYXIN RESISTANCE PROTEIN ARNA"/>
    <property type="match status" value="1"/>
</dbReference>
<dbReference type="STRING" id="584708.Apau_0394"/>
<dbReference type="PANTHER" id="PTHR43245:SF13">
    <property type="entry name" value="UDP-D-APIOSE_UDP-D-XYLOSE SYNTHASE 2"/>
    <property type="match status" value="1"/>
</dbReference>
<gene>
    <name evidence="2" type="ORF">Apau_0394</name>
</gene>
<dbReference type="HOGENOM" id="CLU_007383_7_0_0"/>
<evidence type="ECO:0000259" key="1">
    <source>
        <dbReference type="Pfam" id="PF01370"/>
    </source>
</evidence>
<feature type="domain" description="NAD-dependent epimerase/dehydratase" evidence="1">
    <location>
        <begin position="3"/>
        <end position="250"/>
    </location>
</feature>
<dbReference type="Proteomes" id="UP000005096">
    <property type="component" value="Chromosome"/>
</dbReference>
<dbReference type="EMBL" id="CM001022">
    <property type="protein sequence ID" value="EFQ22828.1"/>
    <property type="molecule type" value="Genomic_DNA"/>
</dbReference>
<organism evidence="2 3">
    <name type="scientific">Aminomonas paucivorans DSM 12260</name>
    <dbReference type="NCBI Taxonomy" id="584708"/>
    <lineage>
        <taxon>Bacteria</taxon>
        <taxon>Thermotogati</taxon>
        <taxon>Synergistota</taxon>
        <taxon>Synergistia</taxon>
        <taxon>Synergistales</taxon>
        <taxon>Synergistaceae</taxon>
        <taxon>Aminomonas</taxon>
    </lineage>
</organism>
<dbReference type="SUPFAM" id="SSF51735">
    <property type="entry name" value="NAD(P)-binding Rossmann-fold domains"/>
    <property type="match status" value="1"/>
</dbReference>
<name>E3CZ55_9BACT</name>
<dbReference type="InterPro" id="IPR001509">
    <property type="entry name" value="Epimerase_deHydtase"/>
</dbReference>
<dbReference type="Pfam" id="PF01370">
    <property type="entry name" value="Epimerase"/>
    <property type="match status" value="1"/>
</dbReference>